<gene>
    <name evidence="2" type="ORF">EBQ10_10015</name>
</gene>
<evidence type="ECO:0000313" key="3">
    <source>
        <dbReference type="Proteomes" id="UP000275951"/>
    </source>
</evidence>
<protein>
    <recommendedName>
        <fullName evidence="4">ATP synthase protein I</fullName>
    </recommendedName>
</protein>
<keyword evidence="1" id="KW-1133">Transmembrane helix</keyword>
<evidence type="ECO:0000313" key="2">
    <source>
        <dbReference type="EMBL" id="AZR07584.1"/>
    </source>
</evidence>
<organism evidence="2 3">
    <name type="scientific">Trueperella pyogenes</name>
    <dbReference type="NCBI Taxonomy" id="1661"/>
    <lineage>
        <taxon>Bacteria</taxon>
        <taxon>Bacillati</taxon>
        <taxon>Actinomycetota</taxon>
        <taxon>Actinomycetes</taxon>
        <taxon>Actinomycetales</taxon>
        <taxon>Actinomycetaceae</taxon>
        <taxon>Trueperella</taxon>
    </lineage>
</organism>
<dbReference type="AlphaFoldDB" id="A0A3S9QNY6"/>
<feature type="transmembrane region" description="Helical" evidence="1">
    <location>
        <begin position="47"/>
        <end position="67"/>
    </location>
</feature>
<keyword evidence="1" id="KW-0812">Transmembrane</keyword>
<dbReference type="RefSeq" id="WP_024963770.1">
    <property type="nucleotide sequence ID" value="NZ_JBAGME010000001.1"/>
</dbReference>
<feature type="transmembrane region" description="Helical" evidence="1">
    <location>
        <begin position="79"/>
        <end position="99"/>
    </location>
</feature>
<name>A0A3S9QNY6_9ACTO</name>
<dbReference type="EMBL" id="CP033905">
    <property type="protein sequence ID" value="AZR07584.1"/>
    <property type="molecule type" value="Genomic_DNA"/>
</dbReference>
<evidence type="ECO:0000256" key="1">
    <source>
        <dbReference type="SAM" id="Phobius"/>
    </source>
</evidence>
<evidence type="ECO:0008006" key="4">
    <source>
        <dbReference type="Google" id="ProtNLM"/>
    </source>
</evidence>
<sequence>MWTAVRRPGQRRSASAVIARATLGAGGLVTALVGVACLIFPDLSWSILAGGAIGVALNLMTLAAMAITYRFFADAMSAALVGAYVAKLLVFAALIFALKNSALDLRVVVSVVIFSLVVSLAVYTAVSVKKSGPYVGDRH</sequence>
<accession>A0A3S9QNY6</accession>
<proteinExistence type="predicted"/>
<dbReference type="Proteomes" id="UP000275951">
    <property type="component" value="Chromosome"/>
</dbReference>
<feature type="transmembrane region" description="Helical" evidence="1">
    <location>
        <begin position="105"/>
        <end position="126"/>
    </location>
</feature>
<reference evidence="2 3" key="1">
    <citation type="submission" date="2018-11" db="EMBL/GenBank/DDBJ databases">
        <title>Multidrug-resistant genes are associated with an 42-kb island TGI1 carrying a complex class 1 integron in a Trueperella pyogenes.</title>
        <authorList>
            <person name="Dong W."/>
        </authorList>
    </citation>
    <scope>NUCLEOTIDE SEQUENCE [LARGE SCALE GENOMIC DNA]</scope>
    <source>
        <strain evidence="2 3">TP4</strain>
    </source>
</reference>
<feature type="transmembrane region" description="Helical" evidence="1">
    <location>
        <begin position="21"/>
        <end position="41"/>
    </location>
</feature>
<keyword evidence="1" id="KW-0472">Membrane</keyword>